<sequence length="232" mass="24738">MVLMWLAVTLFVYVLAKKLYCHIPNILLSPVLICPIILIVILQIFGTSYESYDSGGRFLSAMLQPATVALAVPMYKHRKMIIKYLPEILLCVVGGALMAIVTSMGIAEAVGLPETMVDSLALRAITTPLAISVSQILGGNPAMTAVFVVITGLLGTIMTSVIQKCLNRKSSIATGMMFGISAHGIGTSKAHEAGHLEGAISSLAMIFMGIITAFIAPGVIPLCHELLRKFVH</sequence>
<evidence type="ECO:0000256" key="1">
    <source>
        <dbReference type="ARBA" id="ARBA00004141"/>
    </source>
</evidence>
<dbReference type="PANTHER" id="PTHR30249:SF3">
    <property type="entry name" value="MUREIN HYDROLASE EXPORT REGULATOR"/>
    <property type="match status" value="1"/>
</dbReference>
<evidence type="ECO:0000313" key="7">
    <source>
        <dbReference type="Proteomes" id="UP000322917"/>
    </source>
</evidence>
<dbReference type="GO" id="GO:0016020">
    <property type="term" value="C:membrane"/>
    <property type="evidence" value="ECO:0007669"/>
    <property type="project" value="UniProtKB-SubCell"/>
</dbReference>
<dbReference type="PANTHER" id="PTHR30249">
    <property type="entry name" value="PUTATIVE SEROTONIN TRANSPORTER"/>
    <property type="match status" value="1"/>
</dbReference>
<accession>A0A1M6NDT2</accession>
<name>A0A1M6NDT2_9FIRM</name>
<keyword evidence="7" id="KW-1185">Reference proteome</keyword>
<feature type="transmembrane region" description="Helical" evidence="5">
    <location>
        <begin position="199"/>
        <end position="220"/>
    </location>
</feature>
<evidence type="ECO:0000256" key="3">
    <source>
        <dbReference type="ARBA" id="ARBA00022989"/>
    </source>
</evidence>
<evidence type="ECO:0000256" key="5">
    <source>
        <dbReference type="SAM" id="Phobius"/>
    </source>
</evidence>
<dbReference type="AlphaFoldDB" id="A0A1M6NDT2"/>
<feature type="transmembrane region" description="Helical" evidence="5">
    <location>
        <begin position="84"/>
        <end position="107"/>
    </location>
</feature>
<dbReference type="EMBL" id="FQZD01000052">
    <property type="protein sequence ID" value="SHJ93850.1"/>
    <property type="molecule type" value="Genomic_DNA"/>
</dbReference>
<gene>
    <name evidence="6" type="ORF">SAMN02745170_03748</name>
</gene>
<feature type="transmembrane region" description="Helical" evidence="5">
    <location>
        <begin position="26"/>
        <end position="45"/>
    </location>
</feature>
<dbReference type="InterPro" id="IPR007300">
    <property type="entry name" value="CidB/LrgB"/>
</dbReference>
<keyword evidence="3 5" id="KW-1133">Transmembrane helix</keyword>
<dbReference type="RefSeq" id="WP_223191844.1">
    <property type="nucleotide sequence ID" value="NZ_FQZD01000052.1"/>
</dbReference>
<comment type="subcellular location">
    <subcellularLocation>
        <location evidence="1">Membrane</location>
        <topology evidence="1">Multi-pass membrane protein</topology>
    </subcellularLocation>
</comment>
<keyword evidence="2 5" id="KW-0812">Transmembrane</keyword>
<reference evidence="6 7" key="1">
    <citation type="submission" date="2016-11" db="EMBL/GenBank/DDBJ databases">
        <authorList>
            <person name="Varghese N."/>
            <person name="Submissions S."/>
        </authorList>
    </citation>
    <scope>NUCLEOTIDE SEQUENCE [LARGE SCALE GENOMIC DNA]</scope>
    <source>
        <strain evidence="6 7">DSM 15287</strain>
    </source>
</reference>
<evidence type="ECO:0000256" key="2">
    <source>
        <dbReference type="ARBA" id="ARBA00022692"/>
    </source>
</evidence>
<dbReference type="Pfam" id="PF04172">
    <property type="entry name" value="LrgB"/>
    <property type="match status" value="1"/>
</dbReference>
<proteinExistence type="predicted"/>
<protein>
    <submittedName>
        <fullName evidence="6">TIGR00659 family protein</fullName>
    </submittedName>
</protein>
<evidence type="ECO:0000313" key="6">
    <source>
        <dbReference type="EMBL" id="SHJ93850.1"/>
    </source>
</evidence>
<dbReference type="Proteomes" id="UP000322917">
    <property type="component" value="Unassembled WGS sequence"/>
</dbReference>
<feature type="transmembrane region" description="Helical" evidence="5">
    <location>
        <begin position="142"/>
        <end position="162"/>
    </location>
</feature>
<keyword evidence="4 5" id="KW-0472">Membrane</keyword>
<organism evidence="6 7">
    <name type="scientific">Propionispora hippei DSM 15287</name>
    <dbReference type="NCBI Taxonomy" id="1123003"/>
    <lineage>
        <taxon>Bacteria</taxon>
        <taxon>Bacillati</taxon>
        <taxon>Bacillota</taxon>
        <taxon>Negativicutes</taxon>
        <taxon>Selenomonadales</taxon>
        <taxon>Sporomusaceae</taxon>
        <taxon>Propionispora</taxon>
    </lineage>
</organism>
<evidence type="ECO:0000256" key="4">
    <source>
        <dbReference type="ARBA" id="ARBA00023136"/>
    </source>
</evidence>